<dbReference type="AlphaFoldDB" id="A0A849KKN6"/>
<dbReference type="GO" id="GO:0005829">
    <property type="term" value="C:cytosol"/>
    <property type="evidence" value="ECO:0007669"/>
    <property type="project" value="TreeGrafter"/>
</dbReference>
<proteinExistence type="inferred from homology"/>
<accession>A0A849KKN6</accession>
<evidence type="ECO:0000313" key="3">
    <source>
        <dbReference type="EMBL" id="NNU42299.1"/>
    </source>
</evidence>
<dbReference type="Proteomes" id="UP000552954">
    <property type="component" value="Unassembled WGS sequence"/>
</dbReference>
<evidence type="ECO:0000259" key="2">
    <source>
        <dbReference type="Pfam" id="PF01910"/>
    </source>
</evidence>
<protein>
    <submittedName>
        <fullName evidence="3">MTH1187 family thiamine-binding protein</fullName>
    </submittedName>
</protein>
<comment type="similarity">
    <text evidence="1">Belongs to the UPF0045 family.</text>
</comment>
<dbReference type="NCBIfam" id="TIGR00106">
    <property type="entry name" value="MTH1187 family thiamine-binding protein"/>
    <property type="match status" value="1"/>
</dbReference>
<keyword evidence="4" id="KW-1185">Reference proteome</keyword>
<dbReference type="Gene3D" id="3.30.70.930">
    <property type="match status" value="1"/>
</dbReference>
<dbReference type="EMBL" id="JABFCS010000001">
    <property type="protein sequence ID" value="NNU42299.1"/>
    <property type="molecule type" value="Genomic_DNA"/>
</dbReference>
<feature type="domain" description="Thiamine-binding protein" evidence="2">
    <location>
        <begin position="5"/>
        <end position="93"/>
    </location>
</feature>
<dbReference type="InterPro" id="IPR051614">
    <property type="entry name" value="UPF0045_domain"/>
</dbReference>
<comment type="caution">
    <text evidence="3">The sequence shown here is derived from an EMBL/GenBank/DDBJ whole genome shotgun (WGS) entry which is preliminary data.</text>
</comment>
<evidence type="ECO:0000313" key="4">
    <source>
        <dbReference type="Proteomes" id="UP000552954"/>
    </source>
</evidence>
<dbReference type="PANTHER" id="PTHR33777">
    <property type="entry name" value="UPF0045 PROTEIN ECM15"/>
    <property type="match status" value="1"/>
</dbReference>
<name>A0A849KKN6_9BURK</name>
<dbReference type="SUPFAM" id="SSF89957">
    <property type="entry name" value="MTH1187/YkoF-like"/>
    <property type="match status" value="1"/>
</dbReference>
<reference evidence="3 4" key="2">
    <citation type="submission" date="2020-06" db="EMBL/GenBank/DDBJ databases">
        <title>Ramlibacter rhizophilus sp. nov., isolated from rhizosphere soil of national flower Mugunghwa from South Korea.</title>
        <authorList>
            <person name="Zheng-Fei Y."/>
            <person name="Huan T."/>
        </authorList>
    </citation>
    <scope>NUCLEOTIDE SEQUENCE [LARGE SCALE GENOMIC DNA]</scope>
    <source>
        <strain evidence="3 4">B156</strain>
    </source>
</reference>
<dbReference type="PANTHER" id="PTHR33777:SF1">
    <property type="entry name" value="UPF0045 PROTEIN ECM15"/>
    <property type="match status" value="1"/>
</dbReference>
<dbReference type="InterPro" id="IPR029756">
    <property type="entry name" value="MTH1187/YkoF-like"/>
</dbReference>
<reference evidence="3 4" key="1">
    <citation type="submission" date="2020-05" db="EMBL/GenBank/DDBJ databases">
        <authorList>
            <person name="Khan S.A."/>
            <person name="Jeon C.O."/>
            <person name="Chun B.H."/>
        </authorList>
    </citation>
    <scope>NUCLEOTIDE SEQUENCE [LARGE SCALE GENOMIC DNA]</scope>
    <source>
        <strain evidence="3 4">B156</strain>
    </source>
</reference>
<dbReference type="RefSeq" id="WP_171556673.1">
    <property type="nucleotide sequence ID" value="NZ_JABFCS010000001.1"/>
</dbReference>
<dbReference type="InterPro" id="IPR002767">
    <property type="entry name" value="Thiamine_BP"/>
</dbReference>
<evidence type="ECO:0000256" key="1">
    <source>
        <dbReference type="ARBA" id="ARBA00010272"/>
    </source>
</evidence>
<organism evidence="3 4">
    <name type="scientific">Ramlibacter montanisoli</name>
    <dbReference type="NCBI Taxonomy" id="2732512"/>
    <lineage>
        <taxon>Bacteria</taxon>
        <taxon>Pseudomonadati</taxon>
        <taxon>Pseudomonadota</taxon>
        <taxon>Betaproteobacteria</taxon>
        <taxon>Burkholderiales</taxon>
        <taxon>Comamonadaceae</taxon>
        <taxon>Ramlibacter</taxon>
    </lineage>
</organism>
<sequence length="102" mass="11500">MVLLEFAMSPTGEGESLSRHVGRILDIIDRSGVTYQLTAMGTILEGDWDEVMAVVGECFRELQKDCRRISMNLKMDYRAGTEPRLRSKVDAVEGHVGRKLRT</sequence>
<dbReference type="Pfam" id="PF01910">
    <property type="entry name" value="Thiamine_BP"/>
    <property type="match status" value="1"/>
</dbReference>
<gene>
    <name evidence="3" type="ORF">HK415_02695</name>
</gene>